<protein>
    <submittedName>
        <fullName evidence="2">Uncharacterized protein</fullName>
    </submittedName>
</protein>
<evidence type="ECO:0000313" key="2">
    <source>
        <dbReference type="EMBL" id="MBB2174806.1"/>
    </source>
</evidence>
<organism evidence="2 3">
    <name type="scientific">Gluconacetobacter johannae</name>
    <dbReference type="NCBI Taxonomy" id="112140"/>
    <lineage>
        <taxon>Bacteria</taxon>
        <taxon>Pseudomonadati</taxon>
        <taxon>Pseudomonadota</taxon>
        <taxon>Alphaproteobacteria</taxon>
        <taxon>Acetobacterales</taxon>
        <taxon>Acetobacteraceae</taxon>
        <taxon>Gluconacetobacter</taxon>
    </lineage>
</organism>
<sequence>MTMSAVFSFIFREFKKILPPTIFFGIGFNLILFTTNLLLGDYQIHLSSYVIATTAALVVGKAVLVANALPFFHHLNSAPLIQSVLFKSGIYFTVVAIARFLEKLIEFLLHGGRPDGLLAYVATHFTWNRFFAIQIWIAVLFLIYTYISELSALFGDGELFRILFARRSTGLKEAHRMRFKTLAKLGRLIDTHTADELLDPKTAVHSEMNTLIRGLSAAAAHGQFSPDTRRL</sequence>
<gene>
    <name evidence="2" type="ORF">HLH21_02555</name>
</gene>
<keyword evidence="1" id="KW-0812">Transmembrane</keyword>
<proteinExistence type="predicted"/>
<evidence type="ECO:0000256" key="1">
    <source>
        <dbReference type="SAM" id="Phobius"/>
    </source>
</evidence>
<dbReference type="RefSeq" id="WP_182940735.1">
    <property type="nucleotide sequence ID" value="NZ_JABEQH010000002.1"/>
</dbReference>
<comment type="caution">
    <text evidence="2">The sequence shown here is derived from an EMBL/GenBank/DDBJ whole genome shotgun (WGS) entry which is preliminary data.</text>
</comment>
<accession>A0A7W4P265</accession>
<keyword evidence="1" id="KW-1133">Transmembrane helix</keyword>
<feature type="transmembrane region" description="Helical" evidence="1">
    <location>
        <begin position="21"/>
        <end position="40"/>
    </location>
</feature>
<dbReference type="EMBL" id="JABEQH010000002">
    <property type="protein sequence ID" value="MBB2174806.1"/>
    <property type="molecule type" value="Genomic_DNA"/>
</dbReference>
<dbReference type="AlphaFoldDB" id="A0A7W4P265"/>
<feature type="transmembrane region" description="Helical" evidence="1">
    <location>
        <begin position="84"/>
        <end position="101"/>
    </location>
</feature>
<keyword evidence="1" id="KW-0472">Membrane</keyword>
<feature type="transmembrane region" description="Helical" evidence="1">
    <location>
        <begin position="127"/>
        <end position="147"/>
    </location>
</feature>
<feature type="transmembrane region" description="Helical" evidence="1">
    <location>
        <begin position="46"/>
        <end position="72"/>
    </location>
</feature>
<keyword evidence="3" id="KW-1185">Reference proteome</keyword>
<dbReference type="Proteomes" id="UP000561066">
    <property type="component" value="Unassembled WGS sequence"/>
</dbReference>
<evidence type="ECO:0000313" key="3">
    <source>
        <dbReference type="Proteomes" id="UP000561066"/>
    </source>
</evidence>
<name>A0A7W4P265_9PROT</name>
<reference evidence="2 3" key="1">
    <citation type="submission" date="2020-04" db="EMBL/GenBank/DDBJ databases">
        <title>Description of novel Gluconacetobacter.</title>
        <authorList>
            <person name="Sombolestani A."/>
        </authorList>
    </citation>
    <scope>NUCLEOTIDE SEQUENCE [LARGE SCALE GENOMIC DNA]</scope>
    <source>
        <strain evidence="2 3">LMG 21312</strain>
    </source>
</reference>